<protein>
    <recommendedName>
        <fullName evidence="5">SIS domain-containing protein</fullName>
    </recommendedName>
</protein>
<evidence type="ECO:0008006" key="5">
    <source>
        <dbReference type="Google" id="ProtNLM"/>
    </source>
</evidence>
<evidence type="ECO:0000313" key="4">
    <source>
        <dbReference type="Proteomes" id="UP000023152"/>
    </source>
</evidence>
<feature type="domain" description="Glucokinase regulatory protein second SIS" evidence="1">
    <location>
        <begin position="223"/>
        <end position="400"/>
    </location>
</feature>
<dbReference type="PANTHER" id="PTHR10088">
    <property type="entry name" value="GLUCOKINASE REGULATORY PROTEIN"/>
    <property type="match status" value="1"/>
</dbReference>
<keyword evidence="4" id="KW-1185">Reference proteome</keyword>
<dbReference type="Gene3D" id="1.10.8.1080">
    <property type="match status" value="1"/>
</dbReference>
<dbReference type="GO" id="GO:0070095">
    <property type="term" value="F:fructose-6-phosphate binding"/>
    <property type="evidence" value="ECO:0007669"/>
    <property type="project" value="TreeGrafter"/>
</dbReference>
<dbReference type="Pfam" id="PF22198">
    <property type="entry name" value="GKRP_SIS_2"/>
    <property type="match status" value="1"/>
</dbReference>
<dbReference type="GO" id="GO:0004857">
    <property type="term" value="F:enzyme inhibitor activity"/>
    <property type="evidence" value="ECO:0007669"/>
    <property type="project" value="TreeGrafter"/>
</dbReference>
<comment type="caution">
    <text evidence="3">The sequence shown here is derived from an EMBL/GenBank/DDBJ whole genome shotgun (WGS) entry which is preliminary data.</text>
</comment>
<name>X6LMI5_RETFI</name>
<feature type="domain" description="SIS" evidence="2">
    <location>
        <begin position="2"/>
        <end position="76"/>
    </location>
</feature>
<dbReference type="Proteomes" id="UP000023152">
    <property type="component" value="Unassembled WGS sequence"/>
</dbReference>
<accession>X6LMI5</accession>
<sequence>MFNEELIKHGLKECCEYCIAGGDQALLSSQERPEDDPIQGVKDLKALTEGARQVLYIGITCGLSAPYVGGQVEYAMQQDNFVTVLMGFNPSHMARDQPVEKWQGKTFKQLCETLAAISPTPGHCQSQPKNAKHILLNPVIGPETITGSTRMKSGTATIILLQSILIGALSKALSTQTTEDEVKSKPEQSQSGDDDYNHVWNLLSLFDSTIRNTYRTNVCLEMAKGMRAISNALLNDGRVIYVGNQVFSGISTLIDSSEMKPTFGTENERYRTYLPEGWSFLRTRSGDISERGSVYNIDLKNIEWNELKNNDVVVFVNNEKSDVWALAKKSKAQLIHVHVGADTVQLQQSEASAKLLLKLEKSDIARTGINNKLTTLLLESMEVLSAKLLLNGLSTGGHVLSGHVYSNRMINVRAANDKLFYRAVFLVQDLGQVSFTQAQECLLQAAYGDAVWKDYITSPVSTHVQNIAKLNKVVPIAIGLACFNRLNNPKSVEDIQHILANEPCLRKVLKKFLSL</sequence>
<dbReference type="PANTHER" id="PTHR10088:SF4">
    <property type="entry name" value="GLUCOKINASE REGULATORY PROTEIN"/>
    <property type="match status" value="1"/>
</dbReference>
<dbReference type="AlphaFoldDB" id="X6LMI5"/>
<reference evidence="3 4" key="1">
    <citation type="journal article" date="2013" name="Curr. Biol.">
        <title>The Genome of the Foraminiferan Reticulomyxa filosa.</title>
        <authorList>
            <person name="Glockner G."/>
            <person name="Hulsmann N."/>
            <person name="Schleicher M."/>
            <person name="Noegel A.A."/>
            <person name="Eichinger L."/>
            <person name="Gallinger C."/>
            <person name="Pawlowski J."/>
            <person name="Sierra R."/>
            <person name="Euteneuer U."/>
            <person name="Pillet L."/>
            <person name="Moustafa A."/>
            <person name="Platzer M."/>
            <person name="Groth M."/>
            <person name="Szafranski K."/>
            <person name="Schliwa M."/>
        </authorList>
    </citation>
    <scope>NUCLEOTIDE SEQUENCE [LARGE SCALE GENOMIC DNA]</scope>
</reference>
<dbReference type="EMBL" id="ASPP01036007">
    <property type="protein sequence ID" value="ETO02352.1"/>
    <property type="molecule type" value="Genomic_DNA"/>
</dbReference>
<dbReference type="GO" id="GO:0042593">
    <property type="term" value="P:glucose homeostasis"/>
    <property type="evidence" value="ECO:0007669"/>
    <property type="project" value="TreeGrafter"/>
</dbReference>
<dbReference type="Pfam" id="PF20741">
    <property type="entry name" value="GKRP-like_C"/>
    <property type="match status" value="1"/>
</dbReference>
<dbReference type="Gene3D" id="3.40.50.12620">
    <property type="match status" value="1"/>
</dbReference>
<evidence type="ECO:0000259" key="2">
    <source>
        <dbReference type="Pfam" id="PF22645"/>
    </source>
</evidence>
<dbReference type="InterPro" id="IPR001347">
    <property type="entry name" value="SIS_dom"/>
</dbReference>
<dbReference type="GO" id="GO:1901135">
    <property type="term" value="P:carbohydrate derivative metabolic process"/>
    <property type="evidence" value="ECO:0007669"/>
    <property type="project" value="InterPro"/>
</dbReference>
<dbReference type="OMA" id="VDTYGCR"/>
<evidence type="ECO:0000313" key="3">
    <source>
        <dbReference type="EMBL" id="ETO02352.1"/>
    </source>
</evidence>
<dbReference type="Pfam" id="PF22645">
    <property type="entry name" value="GKRP_SIS_N"/>
    <property type="match status" value="1"/>
</dbReference>
<evidence type="ECO:0000259" key="1">
    <source>
        <dbReference type="Pfam" id="PF22198"/>
    </source>
</evidence>
<gene>
    <name evidence="3" type="ORF">RFI_35085</name>
</gene>
<dbReference type="InterPro" id="IPR054017">
    <property type="entry name" value="GKRP_SIS_2"/>
</dbReference>
<dbReference type="Gene3D" id="3.40.50.10490">
    <property type="entry name" value="Glucose-6-phosphate isomerase like protein, domain 1"/>
    <property type="match status" value="1"/>
</dbReference>
<dbReference type="GO" id="GO:0019899">
    <property type="term" value="F:enzyme binding"/>
    <property type="evidence" value="ECO:0007669"/>
    <property type="project" value="TreeGrafter"/>
</dbReference>
<dbReference type="GO" id="GO:0005654">
    <property type="term" value="C:nucleoplasm"/>
    <property type="evidence" value="ECO:0007669"/>
    <property type="project" value="TreeGrafter"/>
</dbReference>
<organism evidence="3 4">
    <name type="scientific">Reticulomyxa filosa</name>
    <dbReference type="NCBI Taxonomy" id="46433"/>
    <lineage>
        <taxon>Eukaryota</taxon>
        <taxon>Sar</taxon>
        <taxon>Rhizaria</taxon>
        <taxon>Retaria</taxon>
        <taxon>Foraminifera</taxon>
        <taxon>Monothalamids</taxon>
        <taxon>Reticulomyxidae</taxon>
        <taxon>Reticulomyxa</taxon>
    </lineage>
</organism>
<dbReference type="GO" id="GO:0009750">
    <property type="term" value="P:response to fructose"/>
    <property type="evidence" value="ECO:0007669"/>
    <property type="project" value="TreeGrafter"/>
</dbReference>
<dbReference type="GO" id="GO:0005829">
    <property type="term" value="C:cytosol"/>
    <property type="evidence" value="ECO:0007669"/>
    <property type="project" value="TreeGrafter"/>
</dbReference>
<proteinExistence type="predicted"/>
<dbReference type="InterPro" id="IPR040190">
    <property type="entry name" value="MURQ/GCKR"/>
</dbReference>
<dbReference type="OrthoDB" id="311172at2759"/>
<dbReference type="GO" id="GO:0030246">
    <property type="term" value="F:carbohydrate binding"/>
    <property type="evidence" value="ECO:0007669"/>
    <property type="project" value="TreeGrafter"/>
</dbReference>